<keyword evidence="2" id="KW-1185">Reference proteome</keyword>
<comment type="caution">
    <text evidence="1">The sequence shown here is derived from an EMBL/GenBank/DDBJ whole genome shotgun (WGS) entry which is preliminary data.</text>
</comment>
<name>A0ABR2F5X2_9ROSI</name>
<dbReference type="PANTHER" id="PTHR33333:SF32">
    <property type="entry name" value="PSAD1"/>
    <property type="match status" value="1"/>
</dbReference>
<protein>
    <submittedName>
        <fullName evidence="1">Uncharacterized protein</fullName>
    </submittedName>
</protein>
<dbReference type="PANTHER" id="PTHR33333">
    <property type="entry name" value="ERYTHROCYTE MEMBRANE PROTEIN 1-LIKE"/>
    <property type="match status" value="1"/>
</dbReference>
<evidence type="ECO:0000313" key="2">
    <source>
        <dbReference type="Proteomes" id="UP001472677"/>
    </source>
</evidence>
<reference evidence="1 2" key="1">
    <citation type="journal article" date="2024" name="G3 (Bethesda)">
        <title>Genome assembly of Hibiscus sabdariffa L. provides insights into metabolisms of medicinal natural products.</title>
        <authorList>
            <person name="Kim T."/>
        </authorList>
    </citation>
    <scope>NUCLEOTIDE SEQUENCE [LARGE SCALE GENOMIC DNA]</scope>
    <source>
        <strain evidence="1">TK-2024</strain>
        <tissue evidence="1">Old leaves</tissue>
    </source>
</reference>
<dbReference type="InterPro" id="IPR039926">
    <property type="entry name" value="Egg_app_1"/>
</dbReference>
<accession>A0ABR2F5X2</accession>
<dbReference type="EMBL" id="JBBPBM010000008">
    <property type="protein sequence ID" value="KAK8572410.1"/>
    <property type="molecule type" value="Genomic_DNA"/>
</dbReference>
<evidence type="ECO:0000313" key="1">
    <source>
        <dbReference type="EMBL" id="KAK8572410.1"/>
    </source>
</evidence>
<dbReference type="PROSITE" id="PS51257">
    <property type="entry name" value="PROKAR_LIPOPROTEIN"/>
    <property type="match status" value="1"/>
</dbReference>
<gene>
    <name evidence="1" type="ORF">V6N12_028464</name>
</gene>
<dbReference type="Proteomes" id="UP001472677">
    <property type="component" value="Unassembled WGS sequence"/>
</dbReference>
<organism evidence="1 2">
    <name type="scientific">Hibiscus sabdariffa</name>
    <name type="common">roselle</name>
    <dbReference type="NCBI Taxonomy" id="183260"/>
    <lineage>
        <taxon>Eukaryota</taxon>
        <taxon>Viridiplantae</taxon>
        <taxon>Streptophyta</taxon>
        <taxon>Embryophyta</taxon>
        <taxon>Tracheophyta</taxon>
        <taxon>Spermatophyta</taxon>
        <taxon>Magnoliopsida</taxon>
        <taxon>eudicotyledons</taxon>
        <taxon>Gunneridae</taxon>
        <taxon>Pentapetalae</taxon>
        <taxon>rosids</taxon>
        <taxon>malvids</taxon>
        <taxon>Malvales</taxon>
        <taxon>Malvaceae</taxon>
        <taxon>Malvoideae</taxon>
        <taxon>Hibiscus</taxon>
    </lineage>
</organism>
<proteinExistence type="predicted"/>
<sequence length="184" mass="18274">MGGKGGSGGGGKGSGGGCGGTGGCSSGGFGKAVVGGGTSKGGGGGSGMMVAPGSRGAVNISRGAFESNPQGYFAGLHSSEKANKSDVMLFGIWKHGYGLVSCVICSKSRILISLAKSSKQAISLKKRVANVEVAAEATVVAAVVALEKLVEEEAHPKETMGQCGFGNDGDAGEWRYKEDFKGSF</sequence>